<dbReference type="RefSeq" id="WP_120750023.1">
    <property type="nucleotide sequence ID" value="NZ_RBAH01000022.1"/>
</dbReference>
<evidence type="ECO:0000256" key="2">
    <source>
        <dbReference type="ARBA" id="ARBA00007783"/>
    </source>
</evidence>
<evidence type="ECO:0000256" key="1">
    <source>
        <dbReference type="ARBA" id="ARBA00004651"/>
    </source>
</evidence>
<sequence>MKEMIWLVRKMLARTFRSKKSWFIYIGLPIVGIFVSLFVSGDTSGTLRVGTLNKDGNQAITQDAIRFLERLGQVKVTPVADEQTLNDQIAAGKLDSGIVLGQGFAASVRQGAPDHLSIISVKGAQATGYVKAMLNDYVGNIAAIARNAQGDAGRFDSLYAAYTRQSFQVTAETLQDSSNTKAITYQAIGFLITFMMFSAVNMSEMILKEKENLTFLRLLSSPLSAKMYVLSNVVVNIVIMLVQIIVTLIVMKQVFHIDSGIPYGRFVPALLLFALTAIALSLMIVAFAKTSRGAGAMQTLIITPTCLLAGCFFPMDIMPETVRDISKFMPQHWLLDMINKLQQGVSIASLSLNMAILIAFAAVFALIAIFRFGRNNDIRQFV</sequence>
<evidence type="ECO:0000256" key="7">
    <source>
        <dbReference type="ARBA" id="ARBA00023136"/>
    </source>
</evidence>
<feature type="transmembrane region" description="Helical" evidence="8">
    <location>
        <begin position="300"/>
        <end position="318"/>
    </location>
</feature>
<evidence type="ECO:0000256" key="5">
    <source>
        <dbReference type="ARBA" id="ARBA00022692"/>
    </source>
</evidence>
<organism evidence="10 11">
    <name type="scientific">Paenibacillus ginsengarvi</name>
    <dbReference type="NCBI Taxonomy" id="400777"/>
    <lineage>
        <taxon>Bacteria</taxon>
        <taxon>Bacillati</taxon>
        <taxon>Bacillota</taxon>
        <taxon>Bacilli</taxon>
        <taxon>Bacillales</taxon>
        <taxon>Paenibacillaceae</taxon>
        <taxon>Paenibacillus</taxon>
    </lineage>
</organism>
<evidence type="ECO:0000256" key="8">
    <source>
        <dbReference type="RuleBase" id="RU361157"/>
    </source>
</evidence>
<dbReference type="InterPro" id="IPR000412">
    <property type="entry name" value="ABC_2_transport"/>
</dbReference>
<name>A0A3B0BR99_9BACL</name>
<proteinExistence type="inferred from homology"/>
<dbReference type="OrthoDB" id="266913at2"/>
<dbReference type="GO" id="GO:0043190">
    <property type="term" value="C:ATP-binding cassette (ABC) transporter complex"/>
    <property type="evidence" value="ECO:0007669"/>
    <property type="project" value="InterPro"/>
</dbReference>
<dbReference type="GO" id="GO:0140359">
    <property type="term" value="F:ABC-type transporter activity"/>
    <property type="evidence" value="ECO:0007669"/>
    <property type="project" value="InterPro"/>
</dbReference>
<dbReference type="PANTHER" id="PTHR30294">
    <property type="entry name" value="MEMBRANE COMPONENT OF ABC TRANSPORTER YHHJ-RELATED"/>
    <property type="match status" value="1"/>
</dbReference>
<feature type="transmembrane region" description="Helical" evidence="8">
    <location>
        <begin position="228"/>
        <end position="251"/>
    </location>
</feature>
<keyword evidence="5 8" id="KW-0812">Transmembrane</keyword>
<keyword evidence="3 8" id="KW-0813">Transport</keyword>
<dbReference type="Proteomes" id="UP000282311">
    <property type="component" value="Unassembled WGS sequence"/>
</dbReference>
<dbReference type="InterPro" id="IPR013525">
    <property type="entry name" value="ABC2_TM"/>
</dbReference>
<evidence type="ECO:0000256" key="4">
    <source>
        <dbReference type="ARBA" id="ARBA00022475"/>
    </source>
</evidence>
<comment type="subcellular location">
    <subcellularLocation>
        <location evidence="1 8">Cell membrane</location>
        <topology evidence="1 8">Multi-pass membrane protein</topology>
    </subcellularLocation>
</comment>
<evidence type="ECO:0000313" key="11">
    <source>
        <dbReference type="Proteomes" id="UP000282311"/>
    </source>
</evidence>
<dbReference type="PANTHER" id="PTHR30294:SF45">
    <property type="entry name" value="LINEARMYCIN RESISTANCE PERMEASE PROTEIN LNRN"/>
    <property type="match status" value="1"/>
</dbReference>
<keyword evidence="6 8" id="KW-1133">Transmembrane helix</keyword>
<reference evidence="10 11" key="1">
    <citation type="journal article" date="2007" name="Int. J. Syst. Evol. Microbiol.">
        <title>Paenibacillus ginsengarvi sp. nov., isolated from soil from ginseng cultivation.</title>
        <authorList>
            <person name="Yoon M.H."/>
            <person name="Ten L.N."/>
            <person name="Im W.T."/>
        </authorList>
    </citation>
    <scope>NUCLEOTIDE SEQUENCE [LARGE SCALE GENOMIC DNA]</scope>
    <source>
        <strain evidence="10 11">KCTC 13059</strain>
    </source>
</reference>
<keyword evidence="11" id="KW-1185">Reference proteome</keyword>
<evidence type="ECO:0000256" key="3">
    <source>
        <dbReference type="ARBA" id="ARBA00022448"/>
    </source>
</evidence>
<comment type="similarity">
    <text evidence="2 8">Belongs to the ABC-2 integral membrane protein family.</text>
</comment>
<dbReference type="AlphaFoldDB" id="A0A3B0BR99"/>
<gene>
    <name evidence="10" type="ORF">D7M11_25135</name>
</gene>
<dbReference type="EMBL" id="RBAH01000022">
    <property type="protein sequence ID" value="RKN75793.1"/>
    <property type="molecule type" value="Genomic_DNA"/>
</dbReference>
<accession>A0A3B0BR99</accession>
<evidence type="ECO:0000256" key="6">
    <source>
        <dbReference type="ARBA" id="ARBA00022989"/>
    </source>
</evidence>
<evidence type="ECO:0000259" key="9">
    <source>
        <dbReference type="PROSITE" id="PS51012"/>
    </source>
</evidence>
<feature type="transmembrane region" description="Helical" evidence="8">
    <location>
        <begin position="263"/>
        <end position="288"/>
    </location>
</feature>
<dbReference type="InterPro" id="IPR051449">
    <property type="entry name" value="ABC-2_transporter_component"/>
</dbReference>
<keyword evidence="7 8" id="KW-0472">Membrane</keyword>
<keyword evidence="4 8" id="KW-1003">Cell membrane</keyword>
<feature type="transmembrane region" description="Helical" evidence="8">
    <location>
        <begin position="347"/>
        <end position="370"/>
    </location>
</feature>
<feature type="domain" description="ABC transmembrane type-2" evidence="9">
    <location>
        <begin position="152"/>
        <end position="375"/>
    </location>
</feature>
<feature type="transmembrane region" description="Helical" evidence="8">
    <location>
        <begin position="183"/>
        <end position="207"/>
    </location>
</feature>
<comment type="caution">
    <text evidence="10">The sequence shown here is derived from an EMBL/GenBank/DDBJ whole genome shotgun (WGS) entry which is preliminary data.</text>
</comment>
<evidence type="ECO:0000313" key="10">
    <source>
        <dbReference type="EMBL" id="RKN75793.1"/>
    </source>
</evidence>
<dbReference type="PROSITE" id="PS51012">
    <property type="entry name" value="ABC_TM2"/>
    <property type="match status" value="1"/>
</dbReference>
<feature type="transmembrane region" description="Helical" evidence="8">
    <location>
        <begin position="21"/>
        <end position="39"/>
    </location>
</feature>
<dbReference type="Pfam" id="PF12698">
    <property type="entry name" value="ABC2_membrane_3"/>
    <property type="match status" value="1"/>
</dbReference>
<dbReference type="PRINTS" id="PR00164">
    <property type="entry name" value="ABC2TRNSPORT"/>
</dbReference>
<protein>
    <recommendedName>
        <fullName evidence="8">Transport permease protein</fullName>
    </recommendedName>
</protein>
<dbReference type="InterPro" id="IPR047817">
    <property type="entry name" value="ABC2_TM_bact-type"/>
</dbReference>
<dbReference type="Gene3D" id="3.40.1710.10">
    <property type="entry name" value="abc type-2 transporter like domain"/>
    <property type="match status" value="1"/>
</dbReference>